<evidence type="ECO:0000256" key="1">
    <source>
        <dbReference type="SAM" id="MobiDB-lite"/>
    </source>
</evidence>
<evidence type="ECO:0000313" key="2">
    <source>
        <dbReference type="EMBL" id="CAG8520287.1"/>
    </source>
</evidence>
<dbReference type="EMBL" id="CAJVPS010001016">
    <property type="protein sequence ID" value="CAG8520287.1"/>
    <property type="molecule type" value="Genomic_DNA"/>
</dbReference>
<feature type="region of interest" description="Disordered" evidence="1">
    <location>
        <begin position="1"/>
        <end position="36"/>
    </location>
</feature>
<dbReference type="Proteomes" id="UP000789508">
    <property type="component" value="Unassembled WGS sequence"/>
</dbReference>
<protein>
    <submittedName>
        <fullName evidence="2">5217_t:CDS:1</fullName>
    </submittedName>
</protein>
<accession>A0A9N9FAD7</accession>
<organism evidence="2 3">
    <name type="scientific">Ambispora leptoticha</name>
    <dbReference type="NCBI Taxonomy" id="144679"/>
    <lineage>
        <taxon>Eukaryota</taxon>
        <taxon>Fungi</taxon>
        <taxon>Fungi incertae sedis</taxon>
        <taxon>Mucoromycota</taxon>
        <taxon>Glomeromycotina</taxon>
        <taxon>Glomeromycetes</taxon>
        <taxon>Archaeosporales</taxon>
        <taxon>Ambisporaceae</taxon>
        <taxon>Ambispora</taxon>
    </lineage>
</organism>
<keyword evidence="3" id="KW-1185">Reference proteome</keyword>
<comment type="caution">
    <text evidence="2">The sequence shown here is derived from an EMBL/GenBank/DDBJ whole genome shotgun (WGS) entry which is preliminary data.</text>
</comment>
<feature type="compositionally biased region" description="Polar residues" evidence="1">
    <location>
        <begin position="1"/>
        <end position="13"/>
    </location>
</feature>
<dbReference type="OrthoDB" id="2459681at2759"/>
<dbReference type="AlphaFoldDB" id="A0A9N9FAD7"/>
<gene>
    <name evidence="2" type="ORF">ALEPTO_LOCUS4429</name>
</gene>
<name>A0A9N9FAD7_9GLOM</name>
<proteinExistence type="predicted"/>
<sequence>MQPTTNSQSTFNPISVIVPNGAIKGPTGDPNDGNGSTQCVIMTVAKDNTNYFKNRFK</sequence>
<evidence type="ECO:0000313" key="3">
    <source>
        <dbReference type="Proteomes" id="UP000789508"/>
    </source>
</evidence>
<reference evidence="2" key="1">
    <citation type="submission" date="2021-06" db="EMBL/GenBank/DDBJ databases">
        <authorList>
            <person name="Kallberg Y."/>
            <person name="Tangrot J."/>
            <person name="Rosling A."/>
        </authorList>
    </citation>
    <scope>NUCLEOTIDE SEQUENCE</scope>
    <source>
        <strain evidence="2">FL130A</strain>
    </source>
</reference>